<dbReference type="RefSeq" id="WP_231004499.1">
    <property type="nucleotide sequence ID" value="NZ_JAJNEC010000005.1"/>
</dbReference>
<dbReference type="EMBL" id="JAJNEC010000005">
    <property type="protein sequence ID" value="MCD2423235.1"/>
    <property type="molecule type" value="Genomic_DNA"/>
</dbReference>
<evidence type="ECO:0000313" key="2">
    <source>
        <dbReference type="Proteomes" id="UP001199816"/>
    </source>
</evidence>
<gene>
    <name evidence="1" type="ORF">LQ567_10730</name>
</gene>
<sequence length="83" mass="9528">MFTLCCTAGAELVIPLIAMLFPVIPKPQRFVPTYSILPALYRIGRQSLYSVWSLTYHRYDLSYDRFQVHPGPLKTGLHPYSNP</sequence>
<proteinExistence type="predicted"/>
<keyword evidence="2" id="KW-1185">Reference proteome</keyword>
<dbReference type="Proteomes" id="UP001199816">
    <property type="component" value="Unassembled WGS sequence"/>
</dbReference>
<organism evidence="1 2">
    <name type="scientific">Niabella pedocola</name>
    <dbReference type="NCBI Taxonomy" id="1752077"/>
    <lineage>
        <taxon>Bacteria</taxon>
        <taxon>Pseudomonadati</taxon>
        <taxon>Bacteroidota</taxon>
        <taxon>Chitinophagia</taxon>
        <taxon>Chitinophagales</taxon>
        <taxon>Chitinophagaceae</taxon>
        <taxon>Niabella</taxon>
    </lineage>
</organism>
<name>A0ABS8PQW2_9BACT</name>
<comment type="caution">
    <text evidence="1">The sequence shown here is derived from an EMBL/GenBank/DDBJ whole genome shotgun (WGS) entry which is preliminary data.</text>
</comment>
<reference evidence="1 2" key="1">
    <citation type="submission" date="2021-11" db="EMBL/GenBank/DDBJ databases">
        <title>Genomic of Niabella pedocola.</title>
        <authorList>
            <person name="Wu T."/>
        </authorList>
    </citation>
    <scope>NUCLEOTIDE SEQUENCE [LARGE SCALE GENOMIC DNA]</scope>
    <source>
        <strain evidence="1 2">JCM 31011</strain>
    </source>
</reference>
<evidence type="ECO:0000313" key="1">
    <source>
        <dbReference type="EMBL" id="MCD2423235.1"/>
    </source>
</evidence>
<accession>A0ABS8PQW2</accession>
<protein>
    <submittedName>
        <fullName evidence="1">Uncharacterized protein</fullName>
    </submittedName>
</protein>